<proteinExistence type="predicted"/>
<keyword evidence="1" id="KW-1133">Transmembrane helix</keyword>
<sequence>MFDGIQMWHLRLLWIAWAIPCYGIAIFLFLIYYKKRLKQS</sequence>
<organism evidence="2 3">
    <name type="scientific">Leptospira kirschneri str. H1</name>
    <dbReference type="NCBI Taxonomy" id="1049966"/>
    <lineage>
        <taxon>Bacteria</taxon>
        <taxon>Pseudomonadati</taxon>
        <taxon>Spirochaetota</taxon>
        <taxon>Spirochaetia</taxon>
        <taxon>Leptospirales</taxon>
        <taxon>Leptospiraceae</taxon>
        <taxon>Leptospira</taxon>
    </lineage>
</organism>
<gene>
    <name evidence="2" type="ORF">LEP1GSC081_1012</name>
</gene>
<dbReference type="EMBL" id="AHMY02000048">
    <property type="protein sequence ID" value="EKO15239.1"/>
    <property type="molecule type" value="Genomic_DNA"/>
</dbReference>
<dbReference type="Proteomes" id="UP000006253">
    <property type="component" value="Unassembled WGS sequence"/>
</dbReference>
<evidence type="ECO:0000313" key="2">
    <source>
        <dbReference type="EMBL" id="EKO15239.1"/>
    </source>
</evidence>
<feature type="transmembrane region" description="Helical" evidence="1">
    <location>
        <begin position="12"/>
        <end position="33"/>
    </location>
</feature>
<dbReference type="AlphaFoldDB" id="A0A0E2B379"/>
<name>A0A0E2B379_9LEPT</name>
<comment type="caution">
    <text evidence="2">The sequence shown here is derived from an EMBL/GenBank/DDBJ whole genome shotgun (WGS) entry which is preliminary data.</text>
</comment>
<accession>A0A0E2B379</accession>
<keyword evidence="1" id="KW-0812">Transmembrane</keyword>
<evidence type="ECO:0000313" key="3">
    <source>
        <dbReference type="Proteomes" id="UP000006253"/>
    </source>
</evidence>
<protein>
    <submittedName>
        <fullName evidence="2">Uncharacterized protein</fullName>
    </submittedName>
</protein>
<keyword evidence="1" id="KW-0472">Membrane</keyword>
<evidence type="ECO:0000256" key="1">
    <source>
        <dbReference type="SAM" id="Phobius"/>
    </source>
</evidence>
<reference evidence="2 3" key="1">
    <citation type="submission" date="2012-10" db="EMBL/GenBank/DDBJ databases">
        <authorList>
            <person name="Harkins D.M."/>
            <person name="Durkin A.S."/>
            <person name="Brinkac L.M."/>
            <person name="Selengut J.D."/>
            <person name="Sanka R."/>
            <person name="DePew J."/>
            <person name="Purushe J."/>
            <person name="Peacock S.J."/>
            <person name="Thaipadungpanit J."/>
            <person name="Wuthiekanun V.W."/>
            <person name="Day N.P."/>
            <person name="Vinetz J.M."/>
            <person name="Sutton G.G."/>
            <person name="Nelson W.C."/>
            <person name="Fouts D.E."/>
        </authorList>
    </citation>
    <scope>NUCLEOTIDE SEQUENCE [LARGE SCALE GENOMIC DNA]</scope>
    <source>
        <strain evidence="2 3">H1</strain>
    </source>
</reference>